<dbReference type="EMBL" id="QZBD01000052">
    <property type="protein sequence ID" value="THY33054.1"/>
    <property type="molecule type" value="Genomic_DNA"/>
</dbReference>
<comment type="caution">
    <text evidence="1">The sequence shown here is derived from an EMBL/GenBank/DDBJ whole genome shotgun (WGS) entry which is preliminary data.</text>
</comment>
<proteinExistence type="predicted"/>
<evidence type="ECO:0000313" key="2">
    <source>
        <dbReference type="Proteomes" id="UP000306584"/>
    </source>
</evidence>
<reference evidence="1 2" key="1">
    <citation type="submission" date="2018-10" db="EMBL/GenBank/DDBJ databases">
        <title>Fifty Aureobasidium pullulans genomes reveal a recombining polyextremotolerant generalist.</title>
        <authorList>
            <person name="Gostincar C."/>
            <person name="Turk M."/>
            <person name="Zajc J."/>
            <person name="Gunde-Cimerman N."/>
        </authorList>
    </citation>
    <scope>NUCLEOTIDE SEQUENCE [LARGE SCALE GENOMIC DNA]</scope>
    <source>
        <strain evidence="1 2">EXF-6604</strain>
    </source>
</reference>
<evidence type="ECO:0000313" key="1">
    <source>
        <dbReference type="EMBL" id="THY33054.1"/>
    </source>
</evidence>
<accession>A0A4S9LUA7</accession>
<name>A0A4S9LUA7_AURPU</name>
<organism evidence="1 2">
    <name type="scientific">Aureobasidium pullulans</name>
    <name type="common">Black yeast</name>
    <name type="synonym">Pullularia pullulans</name>
    <dbReference type="NCBI Taxonomy" id="5580"/>
    <lineage>
        <taxon>Eukaryota</taxon>
        <taxon>Fungi</taxon>
        <taxon>Dikarya</taxon>
        <taxon>Ascomycota</taxon>
        <taxon>Pezizomycotina</taxon>
        <taxon>Dothideomycetes</taxon>
        <taxon>Dothideomycetidae</taxon>
        <taxon>Dothideales</taxon>
        <taxon>Saccotheciaceae</taxon>
        <taxon>Aureobasidium</taxon>
    </lineage>
</organism>
<gene>
    <name evidence="1" type="ORF">D6D01_02367</name>
</gene>
<protein>
    <submittedName>
        <fullName evidence="1">Uncharacterized protein</fullName>
    </submittedName>
</protein>
<sequence length="89" mass="10205">MKKKGRLRHIWTLPNVQFNEMIPQVLCDVRDFVFRSRSAYTKATSDNNTKTVRQCCDRGFSRERAVFFPGVVALRSSGSCSFTWSPLAV</sequence>
<dbReference type="AlphaFoldDB" id="A0A4S9LUA7"/>
<dbReference type="Proteomes" id="UP000306584">
    <property type="component" value="Unassembled WGS sequence"/>
</dbReference>